<sequence length="183" mass="20125">MLKPALFPNILIITGLMAAGKSSVAQAIAERLPKSVHLRGDTFRKMIVNGRAEITPELTHEALQQLSLRYRLACDACEAYADAGFTVIYQDVILGEYLDEVHTRLSRWSPGVLVLNPALDVVARRDAERRKTAYAGDWTPASLAAGLEHTPRIGLWLDTSAMTVEETADFVLRHAEATRAGAR</sequence>
<keyword evidence="3" id="KW-1185">Reference proteome</keyword>
<evidence type="ECO:0000256" key="1">
    <source>
        <dbReference type="SAM" id="SignalP"/>
    </source>
</evidence>
<proteinExistence type="predicted"/>
<feature type="signal peptide" evidence="1">
    <location>
        <begin position="1"/>
        <end position="18"/>
    </location>
</feature>
<reference evidence="2 3" key="1">
    <citation type="submission" date="2019-09" db="EMBL/GenBank/DDBJ databases">
        <title>Isolation of a novel species in the genus Cupriavidus from patients with sepsis using whole genome sequencing.</title>
        <authorList>
            <person name="Kweon O.J."/>
            <person name="Lee M.-K."/>
        </authorList>
    </citation>
    <scope>NUCLEOTIDE SEQUENCE [LARGE SCALE GENOMIC DNA]</scope>
    <source>
        <strain evidence="2 3">MKL-01</strain>
    </source>
</reference>
<dbReference type="Proteomes" id="UP000324324">
    <property type="component" value="Unassembled WGS sequence"/>
</dbReference>
<dbReference type="Gene3D" id="3.40.50.300">
    <property type="entry name" value="P-loop containing nucleotide triphosphate hydrolases"/>
    <property type="match status" value="1"/>
</dbReference>
<evidence type="ECO:0000313" key="2">
    <source>
        <dbReference type="EMBL" id="KAA6118037.1"/>
    </source>
</evidence>
<comment type="caution">
    <text evidence="2">The sequence shown here is derived from an EMBL/GenBank/DDBJ whole genome shotgun (WGS) entry which is preliminary data.</text>
</comment>
<dbReference type="GO" id="GO:0016740">
    <property type="term" value="F:transferase activity"/>
    <property type="evidence" value="ECO:0007669"/>
    <property type="project" value="UniProtKB-KW"/>
</dbReference>
<organism evidence="2 3">
    <name type="scientific">Cupriavidus cauae</name>
    <dbReference type="NCBI Taxonomy" id="2608999"/>
    <lineage>
        <taxon>Bacteria</taxon>
        <taxon>Pseudomonadati</taxon>
        <taxon>Pseudomonadota</taxon>
        <taxon>Betaproteobacteria</taxon>
        <taxon>Burkholderiales</taxon>
        <taxon>Burkholderiaceae</taxon>
        <taxon>Cupriavidus</taxon>
    </lineage>
</organism>
<dbReference type="InterPro" id="IPR027417">
    <property type="entry name" value="P-loop_NTPase"/>
</dbReference>
<dbReference type="EMBL" id="VWRN01000060">
    <property type="protein sequence ID" value="KAA6118037.1"/>
    <property type="molecule type" value="Genomic_DNA"/>
</dbReference>
<dbReference type="SUPFAM" id="SSF52540">
    <property type="entry name" value="P-loop containing nucleoside triphosphate hydrolases"/>
    <property type="match status" value="1"/>
</dbReference>
<accession>A0A5M8A2W1</accession>
<protein>
    <submittedName>
        <fullName evidence="2">Phosphotransferase</fullName>
    </submittedName>
</protein>
<keyword evidence="2" id="KW-0808">Transferase</keyword>
<feature type="chain" id="PRO_5024385059" evidence="1">
    <location>
        <begin position="19"/>
        <end position="183"/>
    </location>
</feature>
<keyword evidence="1" id="KW-0732">Signal</keyword>
<dbReference type="AlphaFoldDB" id="A0A5M8A2W1"/>
<evidence type="ECO:0000313" key="3">
    <source>
        <dbReference type="Proteomes" id="UP000324324"/>
    </source>
</evidence>
<name>A0A5M8A2W1_9BURK</name>
<dbReference type="Pfam" id="PF07931">
    <property type="entry name" value="CPT"/>
    <property type="match status" value="1"/>
</dbReference>
<gene>
    <name evidence="2" type="ORF">F1599_22180</name>
</gene>